<evidence type="ECO:0000313" key="2">
    <source>
        <dbReference type="EMBL" id="KAG5385178.1"/>
    </source>
</evidence>
<comment type="caution">
    <text evidence="2">The sequence shown here is derived from an EMBL/GenBank/DDBJ whole genome shotgun (WGS) entry which is preliminary data.</text>
</comment>
<keyword evidence="3" id="KW-1185">Reference proteome</keyword>
<name>A0ABQ7LF59_BRACM</name>
<sequence>MFTDNQQTRDGTSASDDVNQTPAANVSAVNADANTAVLDKFKKMFTAFSKKSEEHDKVMNIHSKQVEILTARTRAILPRGTTSVRRRRFDFATPLDKPRNAKGNMSEQNLDEITSDSHMNQRQSSSRCTQEDPLIEVEIPTVDIP</sequence>
<evidence type="ECO:0000313" key="3">
    <source>
        <dbReference type="Proteomes" id="UP000823674"/>
    </source>
</evidence>
<evidence type="ECO:0000256" key="1">
    <source>
        <dbReference type="SAM" id="MobiDB-lite"/>
    </source>
</evidence>
<gene>
    <name evidence="2" type="primary">A09g513860.1_BraROA</name>
    <name evidence="2" type="ORF">IGI04_036648</name>
</gene>
<feature type="region of interest" description="Disordered" evidence="1">
    <location>
        <begin position="1"/>
        <end position="26"/>
    </location>
</feature>
<reference evidence="2 3" key="1">
    <citation type="submission" date="2021-03" db="EMBL/GenBank/DDBJ databases">
        <authorList>
            <person name="King G.J."/>
            <person name="Bancroft I."/>
            <person name="Baten A."/>
            <person name="Bloomfield J."/>
            <person name="Borpatragohain P."/>
            <person name="He Z."/>
            <person name="Irish N."/>
            <person name="Irwin J."/>
            <person name="Liu K."/>
            <person name="Mauleon R.P."/>
            <person name="Moore J."/>
            <person name="Morris R."/>
            <person name="Ostergaard L."/>
            <person name="Wang B."/>
            <person name="Wells R."/>
        </authorList>
    </citation>
    <scope>NUCLEOTIDE SEQUENCE [LARGE SCALE GENOMIC DNA]</scope>
    <source>
        <strain evidence="2">R-o-18</strain>
        <tissue evidence="2">Leaf</tissue>
    </source>
</reference>
<dbReference type="EMBL" id="JADBGQ010000008">
    <property type="protein sequence ID" value="KAG5385178.1"/>
    <property type="molecule type" value="Genomic_DNA"/>
</dbReference>
<organism evidence="2 3">
    <name type="scientific">Brassica rapa subsp. trilocularis</name>
    <dbReference type="NCBI Taxonomy" id="1813537"/>
    <lineage>
        <taxon>Eukaryota</taxon>
        <taxon>Viridiplantae</taxon>
        <taxon>Streptophyta</taxon>
        <taxon>Embryophyta</taxon>
        <taxon>Tracheophyta</taxon>
        <taxon>Spermatophyta</taxon>
        <taxon>Magnoliopsida</taxon>
        <taxon>eudicotyledons</taxon>
        <taxon>Gunneridae</taxon>
        <taxon>Pentapetalae</taxon>
        <taxon>rosids</taxon>
        <taxon>malvids</taxon>
        <taxon>Brassicales</taxon>
        <taxon>Brassicaceae</taxon>
        <taxon>Brassiceae</taxon>
        <taxon>Brassica</taxon>
    </lineage>
</organism>
<proteinExistence type="predicted"/>
<protein>
    <submittedName>
        <fullName evidence="2">Uncharacterized protein</fullName>
    </submittedName>
</protein>
<feature type="region of interest" description="Disordered" evidence="1">
    <location>
        <begin position="94"/>
        <end position="145"/>
    </location>
</feature>
<dbReference type="Proteomes" id="UP000823674">
    <property type="component" value="Chromosome A09"/>
</dbReference>
<feature type="compositionally biased region" description="Polar residues" evidence="1">
    <location>
        <begin position="115"/>
        <end position="128"/>
    </location>
</feature>
<accession>A0ABQ7LF59</accession>
<feature type="compositionally biased region" description="Polar residues" evidence="1">
    <location>
        <begin position="1"/>
        <end position="22"/>
    </location>
</feature>